<dbReference type="SMART" id="SM00220">
    <property type="entry name" value="S_TKc"/>
    <property type="match status" value="1"/>
</dbReference>
<dbReference type="InterPro" id="IPR017441">
    <property type="entry name" value="Protein_kinase_ATP_BS"/>
</dbReference>
<comment type="caution">
    <text evidence="12">The sequence shown here is derived from an EMBL/GenBank/DDBJ whole genome shotgun (WGS) entry which is preliminary data.</text>
</comment>
<feature type="region of interest" description="Disordered" evidence="10">
    <location>
        <begin position="313"/>
        <end position="332"/>
    </location>
</feature>
<dbReference type="InterPro" id="IPR000719">
    <property type="entry name" value="Prot_kinase_dom"/>
</dbReference>
<keyword evidence="5 12" id="KW-0418">Kinase</keyword>
<feature type="domain" description="Protein kinase" evidence="11">
    <location>
        <begin position="19"/>
        <end position="282"/>
    </location>
</feature>
<dbReference type="AlphaFoldDB" id="A0A7C8J613"/>
<dbReference type="GO" id="GO:0005737">
    <property type="term" value="C:cytoplasm"/>
    <property type="evidence" value="ECO:0007669"/>
    <property type="project" value="TreeGrafter"/>
</dbReference>
<keyword evidence="4 9" id="KW-0547">Nucleotide-binding</keyword>
<sequence length="595" mass="66380">MAQPPHSQLAPLPTNLPFDLVSETLGRGAYAFVRKGKEPGSGTICAVKFIHKQYSEKYGNITPKQLLMEVGLHQHVGAHKNVIQFYASGESTIWRWIAMEFADGGDLFDKIEADVGVQDDIAHYYFQQLVAGTEFIHSKGVAHRDIKPENILLDSDGNLKIADFGFATLFKHKNQVKKSTQLVGSPPYVAPEVSEGKGYIGDQVDVWSCGVVLFVLLTGNTPWDEPTNRSPEYVQYKSTGGNATYDPWPQIKPAVRPLIQAMMEIDPSKRYTMEQIRSHSWYKTNNPLLDVEARARGLVLATRLVEGLHVPLTQVAATPEDDGDDEGDDDDMDYEEEDTIVVDDVETFRAQLSSQAEPSSSAATDATDATDLIPNTQALSDDMESLTLDPEDVNPELSSQQPSQYLREKAANAQSFAANQRRQQYHSQQSSFSSFNYNDQQILESVNEDPSQSQFSAQPAVSLTLTQAARQFNDICPSGRLTRFYTLWPYSRLLPLLLSSLRKSGVPVDERCYNENIEELEKQGDDAYIKIATRDSRQCVLTGRVGVERVTSEEGDGLYVVGFDKARGCPLEWRRLFKRVSLLCQEAVFRGRGLG</sequence>
<gene>
    <name evidence="12" type="primary">CHK1</name>
    <name evidence="12" type="ORF">TWF102_002439</name>
    <name evidence="13" type="ORF">TWF703_001445</name>
</gene>
<evidence type="ECO:0000256" key="7">
    <source>
        <dbReference type="ARBA" id="ARBA00047899"/>
    </source>
</evidence>
<keyword evidence="6 9" id="KW-0067">ATP-binding</keyword>
<feature type="compositionally biased region" description="Low complexity" evidence="10">
    <location>
        <begin position="420"/>
        <end position="430"/>
    </location>
</feature>
<evidence type="ECO:0000256" key="6">
    <source>
        <dbReference type="ARBA" id="ARBA00022840"/>
    </source>
</evidence>
<dbReference type="GO" id="GO:0035861">
    <property type="term" value="C:site of double-strand break"/>
    <property type="evidence" value="ECO:0007669"/>
    <property type="project" value="TreeGrafter"/>
</dbReference>
<feature type="compositionally biased region" description="Acidic residues" evidence="10">
    <location>
        <begin position="319"/>
        <end position="332"/>
    </location>
</feature>
<evidence type="ECO:0000256" key="10">
    <source>
        <dbReference type="SAM" id="MobiDB-lite"/>
    </source>
</evidence>
<evidence type="ECO:0000313" key="14">
    <source>
        <dbReference type="Proteomes" id="UP000475325"/>
    </source>
</evidence>
<comment type="catalytic activity">
    <reaction evidence="8">
        <text>L-seryl-[protein] + ATP = O-phospho-L-seryl-[protein] + ADP + H(+)</text>
        <dbReference type="Rhea" id="RHEA:17989"/>
        <dbReference type="Rhea" id="RHEA-COMP:9863"/>
        <dbReference type="Rhea" id="RHEA-COMP:11604"/>
        <dbReference type="ChEBI" id="CHEBI:15378"/>
        <dbReference type="ChEBI" id="CHEBI:29999"/>
        <dbReference type="ChEBI" id="CHEBI:30616"/>
        <dbReference type="ChEBI" id="CHEBI:83421"/>
        <dbReference type="ChEBI" id="CHEBI:456216"/>
        <dbReference type="EC" id="2.7.11.1"/>
    </reaction>
</comment>
<evidence type="ECO:0000256" key="1">
    <source>
        <dbReference type="ARBA" id="ARBA00012513"/>
    </source>
</evidence>
<evidence type="ECO:0000313" key="13">
    <source>
        <dbReference type="EMBL" id="KAF3122299.1"/>
    </source>
</evidence>
<dbReference type="PANTHER" id="PTHR43895">
    <property type="entry name" value="CALCIUM/CALMODULIN-DEPENDENT PROTEIN KINASE KINASE-RELATED"/>
    <property type="match status" value="1"/>
</dbReference>
<accession>A0A7C8J613</accession>
<dbReference type="Gene3D" id="1.10.510.10">
    <property type="entry name" value="Transferase(Phosphotransferase) domain 1"/>
    <property type="match status" value="1"/>
</dbReference>
<dbReference type="Proteomes" id="UP000480548">
    <property type="component" value="Unassembled WGS sequence"/>
</dbReference>
<feature type="region of interest" description="Disordered" evidence="10">
    <location>
        <begin position="351"/>
        <end position="371"/>
    </location>
</feature>
<evidence type="ECO:0000256" key="9">
    <source>
        <dbReference type="PROSITE-ProRule" id="PRU10141"/>
    </source>
</evidence>
<dbReference type="GO" id="GO:0005634">
    <property type="term" value="C:nucleus"/>
    <property type="evidence" value="ECO:0007669"/>
    <property type="project" value="TreeGrafter"/>
</dbReference>
<feature type="compositionally biased region" description="Low complexity" evidence="10">
    <location>
        <begin position="359"/>
        <end position="371"/>
    </location>
</feature>
<dbReference type="PANTHER" id="PTHR43895:SF32">
    <property type="entry name" value="SERINE_THREONINE-PROTEIN KINASE CHK1"/>
    <property type="match status" value="1"/>
</dbReference>
<keyword evidence="3" id="KW-0808">Transferase</keyword>
<protein>
    <recommendedName>
        <fullName evidence="1">non-specific serine/threonine protein kinase</fullName>
        <ecNumber evidence="1">2.7.11.1</ecNumber>
    </recommendedName>
</protein>
<dbReference type="PROSITE" id="PS50011">
    <property type="entry name" value="PROTEIN_KINASE_DOM"/>
    <property type="match status" value="1"/>
</dbReference>
<dbReference type="EMBL" id="WIQW01000141">
    <property type="protein sequence ID" value="KAF3080220.1"/>
    <property type="molecule type" value="Genomic_DNA"/>
</dbReference>
<name>A0A7C8J613_ORBOL</name>
<dbReference type="GO" id="GO:0007095">
    <property type="term" value="P:mitotic G2 DNA damage checkpoint signaling"/>
    <property type="evidence" value="ECO:0007669"/>
    <property type="project" value="TreeGrafter"/>
</dbReference>
<evidence type="ECO:0000256" key="5">
    <source>
        <dbReference type="ARBA" id="ARBA00022777"/>
    </source>
</evidence>
<dbReference type="Proteomes" id="UP000475325">
    <property type="component" value="Unassembled WGS sequence"/>
</dbReference>
<dbReference type="GO" id="GO:0005524">
    <property type="term" value="F:ATP binding"/>
    <property type="evidence" value="ECO:0007669"/>
    <property type="project" value="UniProtKB-UniRule"/>
</dbReference>
<dbReference type="GO" id="GO:0004674">
    <property type="term" value="F:protein serine/threonine kinase activity"/>
    <property type="evidence" value="ECO:0007669"/>
    <property type="project" value="UniProtKB-KW"/>
</dbReference>
<proteinExistence type="predicted"/>
<dbReference type="InterPro" id="IPR008271">
    <property type="entry name" value="Ser/Thr_kinase_AS"/>
</dbReference>
<dbReference type="PROSITE" id="PS00108">
    <property type="entry name" value="PROTEIN_KINASE_ST"/>
    <property type="match status" value="1"/>
</dbReference>
<dbReference type="SUPFAM" id="SSF56112">
    <property type="entry name" value="Protein kinase-like (PK-like)"/>
    <property type="match status" value="1"/>
</dbReference>
<dbReference type="Pfam" id="PF00069">
    <property type="entry name" value="Pkinase"/>
    <property type="match status" value="1"/>
</dbReference>
<feature type="binding site" evidence="9">
    <location>
        <position position="48"/>
    </location>
    <ligand>
        <name>ATP</name>
        <dbReference type="ChEBI" id="CHEBI:30616"/>
    </ligand>
</feature>
<dbReference type="EMBL" id="WIQZ01000122">
    <property type="protein sequence ID" value="KAF3122299.1"/>
    <property type="molecule type" value="Genomic_DNA"/>
</dbReference>
<dbReference type="FunFam" id="1.10.510.10:FF:000571">
    <property type="entry name" value="Maternal embryonic leucine zipper kinase"/>
    <property type="match status" value="1"/>
</dbReference>
<evidence type="ECO:0000256" key="3">
    <source>
        <dbReference type="ARBA" id="ARBA00022679"/>
    </source>
</evidence>
<evidence type="ECO:0000256" key="4">
    <source>
        <dbReference type="ARBA" id="ARBA00022741"/>
    </source>
</evidence>
<evidence type="ECO:0000313" key="12">
    <source>
        <dbReference type="EMBL" id="KAF3080220.1"/>
    </source>
</evidence>
<feature type="region of interest" description="Disordered" evidence="10">
    <location>
        <begin position="387"/>
        <end position="430"/>
    </location>
</feature>
<dbReference type="InterPro" id="IPR011009">
    <property type="entry name" value="Kinase-like_dom_sf"/>
</dbReference>
<evidence type="ECO:0000256" key="2">
    <source>
        <dbReference type="ARBA" id="ARBA00022527"/>
    </source>
</evidence>
<keyword evidence="2" id="KW-0723">Serine/threonine-protein kinase</keyword>
<evidence type="ECO:0000313" key="15">
    <source>
        <dbReference type="Proteomes" id="UP000480548"/>
    </source>
</evidence>
<dbReference type="EC" id="2.7.11.1" evidence="1"/>
<organism evidence="12 14">
    <name type="scientific">Orbilia oligospora</name>
    <name type="common">Nematode-trapping fungus</name>
    <name type="synonym">Arthrobotrys oligospora</name>
    <dbReference type="NCBI Taxonomy" id="2813651"/>
    <lineage>
        <taxon>Eukaryota</taxon>
        <taxon>Fungi</taxon>
        <taxon>Dikarya</taxon>
        <taxon>Ascomycota</taxon>
        <taxon>Pezizomycotina</taxon>
        <taxon>Orbiliomycetes</taxon>
        <taxon>Orbiliales</taxon>
        <taxon>Orbiliaceae</taxon>
        <taxon>Orbilia</taxon>
    </lineage>
</organism>
<evidence type="ECO:0000256" key="8">
    <source>
        <dbReference type="ARBA" id="ARBA00048679"/>
    </source>
</evidence>
<comment type="catalytic activity">
    <reaction evidence="7">
        <text>L-threonyl-[protein] + ATP = O-phospho-L-threonyl-[protein] + ADP + H(+)</text>
        <dbReference type="Rhea" id="RHEA:46608"/>
        <dbReference type="Rhea" id="RHEA-COMP:11060"/>
        <dbReference type="Rhea" id="RHEA-COMP:11605"/>
        <dbReference type="ChEBI" id="CHEBI:15378"/>
        <dbReference type="ChEBI" id="CHEBI:30013"/>
        <dbReference type="ChEBI" id="CHEBI:30616"/>
        <dbReference type="ChEBI" id="CHEBI:61977"/>
        <dbReference type="ChEBI" id="CHEBI:456216"/>
        <dbReference type="EC" id="2.7.11.1"/>
    </reaction>
</comment>
<dbReference type="PROSITE" id="PS00107">
    <property type="entry name" value="PROTEIN_KINASE_ATP"/>
    <property type="match status" value="1"/>
</dbReference>
<reference evidence="14 15" key="1">
    <citation type="submission" date="2019-06" db="EMBL/GenBank/DDBJ databases">
        <authorList>
            <person name="Palmer J.M."/>
        </authorList>
    </citation>
    <scope>NUCLEOTIDE SEQUENCE [LARGE SCALE GENOMIC DNA]</scope>
    <source>
        <strain evidence="12 14">TWF102</strain>
        <strain evidence="13 15">TWF703</strain>
    </source>
</reference>
<evidence type="ECO:0000259" key="11">
    <source>
        <dbReference type="PROSITE" id="PS50011"/>
    </source>
</evidence>